<name>A0A944MFK8_9GAMM</name>
<accession>A0A944MFK8</accession>
<proteinExistence type="predicted"/>
<dbReference type="Gene3D" id="3.90.70.10">
    <property type="entry name" value="Cysteine proteinases"/>
    <property type="match status" value="1"/>
</dbReference>
<sequence length="180" mass="19098">MGEWVNKSGYEILMQNRDPRGGYACGMACAAMVVHRKGHGKPTIASMSGLSQDFGGAFKRGTAFRAGAVQVLPATKVTAGGTAATNLVKTLKSMGIQARIRAGFGPPFPAFSSRNPVIANVRVGGKYDHFVLLNSCDPNAPKGLIICDPETGLLSASPNATHFRSGANDCTYYRNWFIVT</sequence>
<dbReference type="EMBL" id="JAHHGM010000024">
    <property type="protein sequence ID" value="MBT2990953.1"/>
    <property type="molecule type" value="Genomic_DNA"/>
</dbReference>
<reference evidence="1 2" key="1">
    <citation type="submission" date="2021-05" db="EMBL/GenBank/DDBJ databases">
        <title>Genetic and Functional Diversity in Clade A Lucinid endosymbionts from the Bahamas.</title>
        <authorList>
            <person name="Giani N.M."/>
            <person name="Engel A.S."/>
            <person name="Campbell B.J."/>
        </authorList>
    </citation>
    <scope>NUCLEOTIDE SEQUENCE [LARGE SCALE GENOMIC DNA]</scope>
    <source>
        <strain evidence="1">LUC16012Gg_MoonRockCtena</strain>
    </source>
</reference>
<protein>
    <submittedName>
        <fullName evidence="1">Uncharacterized protein</fullName>
    </submittedName>
</protein>
<dbReference type="Proteomes" id="UP000770889">
    <property type="component" value="Unassembled WGS sequence"/>
</dbReference>
<gene>
    <name evidence="1" type="ORF">KME65_18505</name>
</gene>
<evidence type="ECO:0000313" key="2">
    <source>
        <dbReference type="Proteomes" id="UP000770889"/>
    </source>
</evidence>
<dbReference type="AlphaFoldDB" id="A0A944MFK8"/>
<organism evidence="1 2">
    <name type="scientific">Candidatus Thiodiazotropha taylori</name>
    <dbReference type="NCBI Taxonomy" id="2792791"/>
    <lineage>
        <taxon>Bacteria</taxon>
        <taxon>Pseudomonadati</taxon>
        <taxon>Pseudomonadota</taxon>
        <taxon>Gammaproteobacteria</taxon>
        <taxon>Chromatiales</taxon>
        <taxon>Sedimenticolaceae</taxon>
        <taxon>Candidatus Thiodiazotropha</taxon>
    </lineage>
</organism>
<comment type="caution">
    <text evidence="1">The sequence shown here is derived from an EMBL/GenBank/DDBJ whole genome shotgun (WGS) entry which is preliminary data.</text>
</comment>
<evidence type="ECO:0000313" key="1">
    <source>
        <dbReference type="EMBL" id="MBT2990953.1"/>
    </source>
</evidence>